<evidence type="ECO:0000313" key="1">
    <source>
        <dbReference type="EMBL" id="TDG40996.1"/>
    </source>
</evidence>
<dbReference type="AlphaFoldDB" id="A0A484AWY3"/>
<comment type="caution">
    <text evidence="1">The sequence shown here is derived from an EMBL/GenBank/DDBJ whole genome shotgun (WGS) entry which is preliminary data.</text>
</comment>
<protein>
    <submittedName>
        <fullName evidence="1">Uncharacterized protein</fullName>
    </submittedName>
</protein>
<evidence type="ECO:0000313" key="2">
    <source>
        <dbReference type="Proteomes" id="UP000295192"/>
    </source>
</evidence>
<sequence>MPARAPPPTPTLTPTSKLQPFCYGVVVVVGGDGDGGGGGRLPQTPSQSAFEQQLKLTPAAVEAEAGAAEWPEQRAAIRRSRSDELYGLKFIWLWGQREYCT</sequence>
<gene>
    <name evidence="1" type="ORF">AWZ03_012581</name>
</gene>
<accession>A0A484AWY3</accession>
<proteinExistence type="predicted"/>
<reference evidence="1 2" key="1">
    <citation type="journal article" date="2019" name="J. Hered.">
        <title>An Improved Genome Assembly for Drosophila navojoa, the Basal Species in the mojavensis Cluster.</title>
        <authorList>
            <person name="Vanderlinde T."/>
            <person name="Dupim E.G."/>
            <person name="Nazario-Yepiz N.O."/>
            <person name="Carvalho A.B."/>
        </authorList>
    </citation>
    <scope>NUCLEOTIDE SEQUENCE [LARGE SCALE GENOMIC DNA]</scope>
    <source>
        <strain evidence="1">Navoj_Jal97</strain>
        <tissue evidence="1">Whole organism</tissue>
    </source>
</reference>
<keyword evidence="2" id="KW-1185">Reference proteome</keyword>
<dbReference type="Proteomes" id="UP000295192">
    <property type="component" value="Unassembled WGS sequence"/>
</dbReference>
<name>A0A484AWY3_DRONA</name>
<dbReference type="EMBL" id="LSRL02000440">
    <property type="protein sequence ID" value="TDG40996.1"/>
    <property type="molecule type" value="Genomic_DNA"/>
</dbReference>
<organism evidence="1 2">
    <name type="scientific">Drosophila navojoa</name>
    <name type="common">Fruit fly</name>
    <dbReference type="NCBI Taxonomy" id="7232"/>
    <lineage>
        <taxon>Eukaryota</taxon>
        <taxon>Metazoa</taxon>
        <taxon>Ecdysozoa</taxon>
        <taxon>Arthropoda</taxon>
        <taxon>Hexapoda</taxon>
        <taxon>Insecta</taxon>
        <taxon>Pterygota</taxon>
        <taxon>Neoptera</taxon>
        <taxon>Endopterygota</taxon>
        <taxon>Diptera</taxon>
        <taxon>Brachycera</taxon>
        <taxon>Muscomorpha</taxon>
        <taxon>Ephydroidea</taxon>
        <taxon>Drosophilidae</taxon>
        <taxon>Drosophila</taxon>
    </lineage>
</organism>